<dbReference type="GO" id="GO:0006351">
    <property type="term" value="P:DNA-templated transcription"/>
    <property type="evidence" value="ECO:0007669"/>
    <property type="project" value="UniProtKB-UniRule"/>
</dbReference>
<dbReference type="GO" id="GO:0003677">
    <property type="term" value="F:DNA binding"/>
    <property type="evidence" value="ECO:0007669"/>
    <property type="project" value="UniProtKB-UniRule"/>
</dbReference>
<dbReference type="AlphaFoldDB" id="A0A9Q5JGG4"/>
<keyword evidence="3 5" id="KW-0548">Nucleotidyltransferase</keyword>
<dbReference type="EMBL" id="MKIQ01000028">
    <property type="protein sequence ID" value="OFI46448.1"/>
    <property type="molecule type" value="Genomic_DNA"/>
</dbReference>
<evidence type="ECO:0000256" key="4">
    <source>
        <dbReference type="ARBA" id="ARBA00023163"/>
    </source>
</evidence>
<dbReference type="NCBIfam" id="NF010188">
    <property type="entry name" value="PRK13667.1"/>
    <property type="match status" value="1"/>
</dbReference>
<dbReference type="Proteomes" id="UP000177273">
    <property type="component" value="Unassembled WGS sequence"/>
</dbReference>
<reference evidence="7" key="1">
    <citation type="submission" date="2016-09" db="EMBL/GenBank/DDBJ databases">
        <title>Draft genome sequence of a novel species of the family Streptococcaceae isolated from flowers.</title>
        <authorList>
            <person name="Chuah L.-O."/>
            <person name="Yap K.-P."/>
            <person name="Thong K.L."/>
            <person name="Liong M.T."/>
            <person name="Ahmad R."/>
            <person name="Rusul G."/>
        </authorList>
    </citation>
    <scope>NUCLEOTIDE SEQUENCE [LARGE SCALE GENOMIC DNA]</scope>
    <source>
        <strain evidence="7">HibF3</strain>
    </source>
</reference>
<keyword evidence="4 5" id="KW-0804">Transcription</keyword>
<organism evidence="6 7">
    <name type="scientific">Floricoccus penangensis</name>
    <dbReference type="NCBI Taxonomy" id="1859475"/>
    <lineage>
        <taxon>Bacteria</taxon>
        <taxon>Bacillati</taxon>
        <taxon>Bacillota</taxon>
        <taxon>Bacilli</taxon>
        <taxon>Lactobacillales</taxon>
        <taxon>Streptococcaceae</taxon>
        <taxon>Floricoccus</taxon>
    </lineage>
</organism>
<evidence type="ECO:0000313" key="7">
    <source>
        <dbReference type="Proteomes" id="UP000177273"/>
    </source>
</evidence>
<proteinExistence type="inferred from homology"/>
<gene>
    <name evidence="5" type="primary">rpoY</name>
    <name evidence="6" type="ORF">BG262_05380</name>
</gene>
<comment type="similarity">
    <text evidence="5">Belongs to the RNA polymerase subunit epsilon family.</text>
</comment>
<evidence type="ECO:0000256" key="2">
    <source>
        <dbReference type="ARBA" id="ARBA00022679"/>
    </source>
</evidence>
<dbReference type="HAMAP" id="MF_01553">
    <property type="entry name" value="RNApol_bact_RpoY"/>
    <property type="match status" value="1"/>
</dbReference>
<dbReference type="GO" id="GO:0000428">
    <property type="term" value="C:DNA-directed RNA polymerase complex"/>
    <property type="evidence" value="ECO:0007669"/>
    <property type="project" value="UniProtKB-KW"/>
</dbReference>
<sequence length="76" mass="8927">MLFKVFYQETKLRSPKRETTKSLYVELDNVDAKTGIVEVRQLVADNTPYNVEFIDALSKEAEEYERESEGFKITKF</sequence>
<comment type="caution">
    <text evidence="6">The sequence shown here is derived from an EMBL/GenBank/DDBJ whole genome shotgun (WGS) entry which is preliminary data.</text>
</comment>
<keyword evidence="1 5" id="KW-0240">DNA-directed RNA polymerase</keyword>
<dbReference type="Pfam" id="PF07288">
    <property type="entry name" value="RpoY"/>
    <property type="match status" value="1"/>
</dbReference>
<accession>A0A9Q5JGG4</accession>
<comment type="subunit">
    <text evidence="5">RNAP is composed of a core of 2 alpha, a beta and a beta' subunit. The core is associated with a delta subunit, and at least one of epsilon or omega. When a sigma factor is associated with the core the holoenzyme is formed, which can initiate transcription.</text>
</comment>
<comment type="function">
    <text evidence="5">A non-essential component of RNA polymerase (RNAP).</text>
</comment>
<comment type="catalytic activity">
    <reaction evidence="5">
        <text>RNA(n) + a ribonucleoside 5'-triphosphate = RNA(n+1) + diphosphate</text>
        <dbReference type="Rhea" id="RHEA:21248"/>
        <dbReference type="Rhea" id="RHEA-COMP:14527"/>
        <dbReference type="Rhea" id="RHEA-COMP:17342"/>
        <dbReference type="ChEBI" id="CHEBI:33019"/>
        <dbReference type="ChEBI" id="CHEBI:61557"/>
        <dbReference type="ChEBI" id="CHEBI:140395"/>
        <dbReference type="EC" id="2.7.7.6"/>
    </reaction>
</comment>
<dbReference type="OrthoDB" id="2147503at2"/>
<protein>
    <recommendedName>
        <fullName evidence="5">DNA-directed RNA polymerase subunit epsilon</fullName>
        <shortName evidence="5">RNAP epsilon subunit</shortName>
        <ecNumber evidence="5">2.7.7.6</ecNumber>
    </recommendedName>
    <alternativeName>
        <fullName evidence="5">RNA polymerase epsilon subunit</fullName>
    </alternativeName>
    <alternativeName>
        <fullName evidence="5">Transcriptase subunit epsilon</fullName>
    </alternativeName>
</protein>
<dbReference type="InterPro" id="IPR009907">
    <property type="entry name" value="RpoY"/>
</dbReference>
<keyword evidence="7" id="KW-1185">Reference proteome</keyword>
<evidence type="ECO:0000256" key="5">
    <source>
        <dbReference type="HAMAP-Rule" id="MF_01553"/>
    </source>
</evidence>
<evidence type="ECO:0000256" key="3">
    <source>
        <dbReference type="ARBA" id="ARBA00022695"/>
    </source>
</evidence>
<name>A0A9Q5JGG4_9LACT</name>
<evidence type="ECO:0000313" key="6">
    <source>
        <dbReference type="EMBL" id="OFI46448.1"/>
    </source>
</evidence>
<dbReference type="GO" id="GO:0003899">
    <property type="term" value="F:DNA-directed RNA polymerase activity"/>
    <property type="evidence" value="ECO:0007669"/>
    <property type="project" value="UniProtKB-UniRule"/>
</dbReference>
<keyword evidence="2 5" id="KW-0808">Transferase</keyword>
<dbReference type="RefSeq" id="WP_070788385.1">
    <property type="nucleotide sequence ID" value="NZ_MKIQ01000028.1"/>
</dbReference>
<dbReference type="EC" id="2.7.7.6" evidence="5"/>
<evidence type="ECO:0000256" key="1">
    <source>
        <dbReference type="ARBA" id="ARBA00022478"/>
    </source>
</evidence>
<dbReference type="Gene3D" id="3.10.20.730">
    <property type="entry name" value="RNAP, epsilon subunit-like"/>
    <property type="match status" value="1"/>
</dbReference>